<dbReference type="InterPro" id="IPR025403">
    <property type="entry name" value="TgpA-like_C"/>
</dbReference>
<evidence type="ECO:0000256" key="2">
    <source>
        <dbReference type="SAM" id="Phobius"/>
    </source>
</evidence>
<sequence>MTTRQQMARLLPLVLLVVLIIAGLRGAVPAPRWTGPLRADGVAIGIALEVVFCVLLLVVRRREAAARRAAEQRPYTARDKDIEPPQALRFTLSYVLAACMVAIGAVLIANLHLHFFIKVRPLKLPRQPNSTPTLKPHPGSGAGSAFHIPVGPILYTLLIVVLIAAVAVSVWWAARLRRPAEPLVIEDVDTPELRDAVAEGRAALALVDDAKAAIIACYVAMERSLAERGTARTVADTPDELLGRAVAAGTVRGGAAGRLTALFYEARFSTHPLGAGQRGAASAALDELAAELAEKASPAPKDEQAAGPGGGWV</sequence>
<keyword evidence="5" id="KW-1185">Reference proteome</keyword>
<feature type="transmembrane region" description="Helical" evidence="2">
    <location>
        <begin position="94"/>
        <end position="117"/>
    </location>
</feature>
<evidence type="ECO:0000256" key="1">
    <source>
        <dbReference type="SAM" id="MobiDB-lite"/>
    </source>
</evidence>
<feature type="domain" description="Protein-glutamine gamma-glutamyltransferase-like C-terminal" evidence="3">
    <location>
        <begin position="217"/>
        <end position="286"/>
    </location>
</feature>
<name>A0A6P2BQC1_9ACTN</name>
<feature type="transmembrane region" description="Helical" evidence="2">
    <location>
        <begin position="153"/>
        <end position="174"/>
    </location>
</feature>
<protein>
    <submittedName>
        <fullName evidence="4">DUF4129 domain-containing protein</fullName>
    </submittedName>
</protein>
<dbReference type="RefSeq" id="WP_145859745.1">
    <property type="nucleotide sequence ID" value="NZ_RPFW01000007.1"/>
</dbReference>
<dbReference type="Pfam" id="PF13559">
    <property type="entry name" value="DUF4129"/>
    <property type="match status" value="1"/>
</dbReference>
<dbReference type="OrthoDB" id="4571933at2"/>
<dbReference type="Proteomes" id="UP000460272">
    <property type="component" value="Unassembled WGS sequence"/>
</dbReference>
<reference evidence="4 5" key="1">
    <citation type="submission" date="2018-11" db="EMBL/GenBank/DDBJ databases">
        <title>Trebonia kvetii gen.nov., sp.nov., a novel acidophilic actinobacterium, and proposal of the new actinobacterial family Treboniaceae fam. nov.</title>
        <authorList>
            <person name="Rapoport D."/>
            <person name="Sagova-Mareckova M."/>
            <person name="Sedlacek I."/>
            <person name="Provaznik J."/>
            <person name="Kralova S."/>
            <person name="Pavlinic D."/>
            <person name="Benes V."/>
            <person name="Kopecky J."/>
        </authorList>
    </citation>
    <scope>NUCLEOTIDE SEQUENCE [LARGE SCALE GENOMIC DNA]</scope>
    <source>
        <strain evidence="4 5">15Tr583</strain>
    </source>
</reference>
<gene>
    <name evidence="4" type="ORF">EAS64_34030</name>
</gene>
<comment type="caution">
    <text evidence="4">The sequence shown here is derived from an EMBL/GenBank/DDBJ whole genome shotgun (WGS) entry which is preliminary data.</text>
</comment>
<feature type="transmembrane region" description="Helical" evidence="2">
    <location>
        <begin position="42"/>
        <end position="59"/>
    </location>
</feature>
<organism evidence="4 5">
    <name type="scientific">Trebonia kvetii</name>
    <dbReference type="NCBI Taxonomy" id="2480626"/>
    <lineage>
        <taxon>Bacteria</taxon>
        <taxon>Bacillati</taxon>
        <taxon>Actinomycetota</taxon>
        <taxon>Actinomycetes</taxon>
        <taxon>Streptosporangiales</taxon>
        <taxon>Treboniaceae</taxon>
        <taxon>Trebonia</taxon>
    </lineage>
</organism>
<evidence type="ECO:0000313" key="4">
    <source>
        <dbReference type="EMBL" id="TVZ01299.1"/>
    </source>
</evidence>
<accession>A0A6P2BQC1</accession>
<keyword evidence="2" id="KW-0812">Transmembrane</keyword>
<dbReference type="AlphaFoldDB" id="A0A6P2BQC1"/>
<dbReference type="EMBL" id="RPFW01000007">
    <property type="protein sequence ID" value="TVZ01299.1"/>
    <property type="molecule type" value="Genomic_DNA"/>
</dbReference>
<proteinExistence type="predicted"/>
<keyword evidence="2" id="KW-0472">Membrane</keyword>
<evidence type="ECO:0000313" key="5">
    <source>
        <dbReference type="Proteomes" id="UP000460272"/>
    </source>
</evidence>
<feature type="region of interest" description="Disordered" evidence="1">
    <location>
        <begin position="292"/>
        <end position="313"/>
    </location>
</feature>
<keyword evidence="2" id="KW-1133">Transmembrane helix</keyword>
<evidence type="ECO:0000259" key="3">
    <source>
        <dbReference type="Pfam" id="PF13559"/>
    </source>
</evidence>